<dbReference type="EnsemblMetazoa" id="G12375.1">
    <property type="protein sequence ID" value="G12375.1:cds"/>
    <property type="gene ID" value="G12375"/>
</dbReference>
<sequence length="150" mass="17595">MCFCHIEIVPICQYNVILHGIEDGDTKPQETYQRAYSLMEELQLPNINIDQAYRLGKPGQKTQNPRPIMIKLTSVMDKEMVIHKSREIPYKNRPRLTEDFPPELRDTRKKLIPFLIKAKNNGKKASLTRDKLRIESKMYSLEDLENDAHK</sequence>
<reference evidence="1" key="1">
    <citation type="submission" date="2022-08" db="UniProtKB">
        <authorList>
            <consortium name="EnsemblMetazoa"/>
        </authorList>
    </citation>
    <scope>IDENTIFICATION</scope>
    <source>
        <strain evidence="1">05x7-T-G4-1.051#20</strain>
    </source>
</reference>
<proteinExistence type="predicted"/>
<keyword evidence="2" id="KW-1185">Reference proteome</keyword>
<dbReference type="AlphaFoldDB" id="A0A8W8I4W9"/>
<organism evidence="1 2">
    <name type="scientific">Magallana gigas</name>
    <name type="common">Pacific oyster</name>
    <name type="synonym">Crassostrea gigas</name>
    <dbReference type="NCBI Taxonomy" id="29159"/>
    <lineage>
        <taxon>Eukaryota</taxon>
        <taxon>Metazoa</taxon>
        <taxon>Spiralia</taxon>
        <taxon>Lophotrochozoa</taxon>
        <taxon>Mollusca</taxon>
        <taxon>Bivalvia</taxon>
        <taxon>Autobranchia</taxon>
        <taxon>Pteriomorphia</taxon>
        <taxon>Ostreida</taxon>
        <taxon>Ostreoidea</taxon>
        <taxon>Ostreidae</taxon>
        <taxon>Magallana</taxon>
    </lineage>
</organism>
<accession>A0A8W8I4W9</accession>
<evidence type="ECO:0000313" key="2">
    <source>
        <dbReference type="Proteomes" id="UP000005408"/>
    </source>
</evidence>
<dbReference type="Gene3D" id="3.30.70.1820">
    <property type="entry name" value="L1 transposable element, RRM domain"/>
    <property type="match status" value="1"/>
</dbReference>
<evidence type="ECO:0000313" key="1">
    <source>
        <dbReference type="EnsemblMetazoa" id="G12375.1:cds"/>
    </source>
</evidence>
<name>A0A8W8I4W9_MAGGI</name>
<protein>
    <submittedName>
        <fullName evidence="1">Uncharacterized protein</fullName>
    </submittedName>
</protein>
<dbReference type="Proteomes" id="UP000005408">
    <property type="component" value="Unassembled WGS sequence"/>
</dbReference>